<accession>A0A382MBG0</accession>
<name>A0A382MBG0_9ZZZZ</name>
<evidence type="ECO:0000313" key="1">
    <source>
        <dbReference type="EMBL" id="SVC44581.1"/>
    </source>
</evidence>
<reference evidence="1" key="1">
    <citation type="submission" date="2018-05" db="EMBL/GenBank/DDBJ databases">
        <authorList>
            <person name="Lanie J.A."/>
            <person name="Ng W.-L."/>
            <person name="Kazmierczak K.M."/>
            <person name="Andrzejewski T.M."/>
            <person name="Davidsen T.M."/>
            <person name="Wayne K.J."/>
            <person name="Tettelin H."/>
            <person name="Glass J.I."/>
            <person name="Rusch D."/>
            <person name="Podicherti R."/>
            <person name="Tsui H.-C.T."/>
            <person name="Winkler M.E."/>
        </authorList>
    </citation>
    <scope>NUCLEOTIDE SEQUENCE</scope>
</reference>
<dbReference type="AlphaFoldDB" id="A0A382MBG0"/>
<dbReference type="EMBL" id="UINC01091650">
    <property type="protein sequence ID" value="SVC44581.1"/>
    <property type="molecule type" value="Genomic_DNA"/>
</dbReference>
<gene>
    <name evidence="1" type="ORF">METZ01_LOCUS297435</name>
</gene>
<organism evidence="1">
    <name type="scientific">marine metagenome</name>
    <dbReference type="NCBI Taxonomy" id="408172"/>
    <lineage>
        <taxon>unclassified sequences</taxon>
        <taxon>metagenomes</taxon>
        <taxon>ecological metagenomes</taxon>
    </lineage>
</organism>
<sequence>MVDVNRAQPNFSKNYREPSLIIRIGLDLEQGQWCEKIYMDGCQRLPDRTLVGDVIGEHNRIFEKHGRVLFGRFEVLSPRWQNAMHSFLHTSCPRLGGKLMIILRKGETYEGFTTRVFKFEHFCDEPELVPGYYRDLSSDMFTWFQIGELTPMHSNELAKYTEDIVYAIKRKRTLSKTLASAGY</sequence>
<protein>
    <submittedName>
        <fullName evidence="1">Uncharacterized protein</fullName>
    </submittedName>
</protein>
<proteinExistence type="predicted"/>